<reference evidence="1" key="1">
    <citation type="journal article" date="2015" name="Nature">
        <title>Complex archaea that bridge the gap between prokaryotes and eukaryotes.</title>
        <authorList>
            <person name="Spang A."/>
            <person name="Saw J.H."/>
            <person name="Jorgensen S.L."/>
            <person name="Zaremba-Niedzwiedzka K."/>
            <person name="Martijn J."/>
            <person name="Lind A.E."/>
            <person name="van Eijk R."/>
            <person name="Schleper C."/>
            <person name="Guy L."/>
            <person name="Ettema T.J."/>
        </authorList>
    </citation>
    <scope>NUCLEOTIDE SEQUENCE</scope>
</reference>
<accession>A0A0F9ELW4</accession>
<organism evidence="1">
    <name type="scientific">marine sediment metagenome</name>
    <dbReference type="NCBI Taxonomy" id="412755"/>
    <lineage>
        <taxon>unclassified sequences</taxon>
        <taxon>metagenomes</taxon>
        <taxon>ecological metagenomes</taxon>
    </lineage>
</organism>
<gene>
    <name evidence="1" type="ORF">LCGC14_2411340</name>
</gene>
<comment type="caution">
    <text evidence="1">The sequence shown here is derived from an EMBL/GenBank/DDBJ whole genome shotgun (WGS) entry which is preliminary data.</text>
</comment>
<proteinExistence type="predicted"/>
<dbReference type="AlphaFoldDB" id="A0A0F9ELW4"/>
<name>A0A0F9ELW4_9ZZZZ</name>
<dbReference type="EMBL" id="LAZR01036438">
    <property type="protein sequence ID" value="KKL24838.1"/>
    <property type="molecule type" value="Genomic_DNA"/>
</dbReference>
<sequence>ETADKALETGKDLEKKVKDTARETIEKATDAIKKILPFGK</sequence>
<protein>
    <submittedName>
        <fullName evidence="1">Uncharacterized protein</fullName>
    </submittedName>
</protein>
<evidence type="ECO:0000313" key="1">
    <source>
        <dbReference type="EMBL" id="KKL24838.1"/>
    </source>
</evidence>
<feature type="non-terminal residue" evidence="1">
    <location>
        <position position="1"/>
    </location>
</feature>